<evidence type="ECO:0000313" key="2">
    <source>
        <dbReference type="RefSeq" id="XP_027768672.1"/>
    </source>
</evidence>
<reference evidence="1" key="1">
    <citation type="journal article" date="2014" name="Nat. Genet.">
        <title>The genome of the stress-tolerant wild tomato species Solanum pennellii.</title>
        <authorList>
            <person name="Bolger A."/>
            <person name="Scossa F."/>
            <person name="Bolger M.E."/>
            <person name="Lanz C."/>
            <person name="Maumus F."/>
            <person name="Tohge T."/>
            <person name="Quesneville H."/>
            <person name="Alseekh S."/>
            <person name="Sorensen I."/>
            <person name="Lichtenstein G."/>
            <person name="Fich E.A."/>
            <person name="Conte M."/>
            <person name="Keller H."/>
            <person name="Schneeberger K."/>
            <person name="Schwacke R."/>
            <person name="Ofner I."/>
            <person name="Vrebalov J."/>
            <person name="Xu Y."/>
            <person name="Osorio S."/>
            <person name="Aflitos S.A."/>
            <person name="Schijlen E."/>
            <person name="Jimenez-Gomez J.M."/>
            <person name="Ryngajllo M."/>
            <person name="Kimura S."/>
            <person name="Kumar R."/>
            <person name="Koenig D."/>
            <person name="Headland L.R."/>
            <person name="Maloof J.N."/>
            <person name="Sinha N."/>
            <person name="van Ham R.C."/>
            <person name="Lankhorst R.K."/>
            <person name="Mao L."/>
            <person name="Vogel A."/>
            <person name="Arsova B."/>
            <person name="Panstruga R."/>
            <person name="Fei Z."/>
            <person name="Rose J.K."/>
            <person name="Zamir D."/>
            <person name="Carrari F."/>
            <person name="Giovannoni J.J."/>
            <person name="Weigel D."/>
            <person name="Usadel B."/>
            <person name="Fernie A.R."/>
        </authorList>
    </citation>
    <scope>NUCLEOTIDE SEQUENCE [LARGE SCALE GENOMIC DNA]</scope>
    <source>
        <strain evidence="1">cv. LA0716</strain>
    </source>
</reference>
<organism evidence="1 2">
    <name type="scientific">Solanum pennellii</name>
    <name type="common">Tomato</name>
    <name type="synonym">Lycopersicon pennellii</name>
    <dbReference type="NCBI Taxonomy" id="28526"/>
    <lineage>
        <taxon>Eukaryota</taxon>
        <taxon>Viridiplantae</taxon>
        <taxon>Streptophyta</taxon>
        <taxon>Embryophyta</taxon>
        <taxon>Tracheophyta</taxon>
        <taxon>Spermatophyta</taxon>
        <taxon>Magnoliopsida</taxon>
        <taxon>eudicotyledons</taxon>
        <taxon>Gunneridae</taxon>
        <taxon>Pentapetalae</taxon>
        <taxon>asterids</taxon>
        <taxon>lamiids</taxon>
        <taxon>Solanales</taxon>
        <taxon>Solanaceae</taxon>
        <taxon>Solanoideae</taxon>
        <taxon>Solaneae</taxon>
        <taxon>Solanum</taxon>
        <taxon>Solanum subgen. Lycopersicon</taxon>
    </lineage>
</organism>
<dbReference type="GeneID" id="107003965"/>
<dbReference type="RefSeq" id="XP_027768672.1">
    <property type="nucleotide sequence ID" value="XM_027912871.1"/>
</dbReference>
<gene>
    <name evidence="2" type="primary">LOC107003965</name>
</gene>
<name>A0ABM1UYV4_SOLPN</name>
<dbReference type="Gene3D" id="1.20.1260.10">
    <property type="match status" value="1"/>
</dbReference>
<proteinExistence type="predicted"/>
<keyword evidence="1" id="KW-1185">Reference proteome</keyword>
<protein>
    <submittedName>
        <fullName evidence="2">Ferritin, chloroplastic-like</fullName>
    </submittedName>
</protein>
<evidence type="ECO:0000313" key="1">
    <source>
        <dbReference type="Proteomes" id="UP000694930"/>
    </source>
</evidence>
<dbReference type="Proteomes" id="UP000694930">
    <property type="component" value="Chromosome 11"/>
</dbReference>
<accession>A0ABM1UYV4</accession>
<reference evidence="2" key="2">
    <citation type="submission" date="2025-08" db="UniProtKB">
        <authorList>
            <consortium name="RefSeq"/>
        </authorList>
    </citation>
    <scope>IDENTIFICATION</scope>
</reference>
<dbReference type="InterPro" id="IPR012347">
    <property type="entry name" value="Ferritin-like"/>
</dbReference>
<sequence>MKLTKMNLWFLSHYKLHLLDRDSRTNVNLLSMSRSTMGLALSSEKLINEKLLTLHSVVDDSEMQDFVEREFQAEQV</sequence>